<reference evidence="2" key="1">
    <citation type="journal article" date="2021" name="bioRxiv">
        <title>Whole Genome Assembly and Annotation of Northern Wild Rice, Zizania palustris L., Supports a Whole Genome Duplication in the Zizania Genus.</title>
        <authorList>
            <person name="Haas M."/>
            <person name="Kono T."/>
            <person name="Macchietto M."/>
            <person name="Millas R."/>
            <person name="McGilp L."/>
            <person name="Shao M."/>
            <person name="Duquette J."/>
            <person name="Hirsch C.N."/>
            <person name="Kimball J."/>
        </authorList>
    </citation>
    <scope>NUCLEOTIDE SEQUENCE</scope>
    <source>
        <tissue evidence="2">Fresh leaf tissue</tissue>
    </source>
</reference>
<dbReference type="OrthoDB" id="1723886at2759"/>
<dbReference type="AlphaFoldDB" id="A0A8J5WDQ8"/>
<feature type="compositionally biased region" description="Basic and acidic residues" evidence="1">
    <location>
        <begin position="31"/>
        <end position="49"/>
    </location>
</feature>
<keyword evidence="3" id="KW-1185">Reference proteome</keyword>
<evidence type="ECO:0000313" key="3">
    <source>
        <dbReference type="Proteomes" id="UP000729402"/>
    </source>
</evidence>
<dbReference type="Proteomes" id="UP000729402">
    <property type="component" value="Unassembled WGS sequence"/>
</dbReference>
<organism evidence="2 3">
    <name type="scientific">Zizania palustris</name>
    <name type="common">Northern wild rice</name>
    <dbReference type="NCBI Taxonomy" id="103762"/>
    <lineage>
        <taxon>Eukaryota</taxon>
        <taxon>Viridiplantae</taxon>
        <taxon>Streptophyta</taxon>
        <taxon>Embryophyta</taxon>
        <taxon>Tracheophyta</taxon>
        <taxon>Spermatophyta</taxon>
        <taxon>Magnoliopsida</taxon>
        <taxon>Liliopsida</taxon>
        <taxon>Poales</taxon>
        <taxon>Poaceae</taxon>
        <taxon>BOP clade</taxon>
        <taxon>Oryzoideae</taxon>
        <taxon>Oryzeae</taxon>
        <taxon>Zizaniinae</taxon>
        <taxon>Zizania</taxon>
    </lineage>
</organism>
<accession>A0A8J5WDQ8</accession>
<reference evidence="2" key="2">
    <citation type="submission" date="2021-02" db="EMBL/GenBank/DDBJ databases">
        <authorList>
            <person name="Kimball J.A."/>
            <person name="Haas M.W."/>
            <person name="Macchietto M."/>
            <person name="Kono T."/>
            <person name="Duquette J."/>
            <person name="Shao M."/>
        </authorList>
    </citation>
    <scope>NUCLEOTIDE SEQUENCE</scope>
    <source>
        <tissue evidence="2">Fresh leaf tissue</tissue>
    </source>
</reference>
<evidence type="ECO:0000313" key="2">
    <source>
        <dbReference type="EMBL" id="KAG8087799.1"/>
    </source>
</evidence>
<name>A0A8J5WDQ8_ZIZPA</name>
<sequence length="101" mass="11882">MTEEGTQQLPYVQETVLKKRKKVNENWAVKNQERKAAKGQRHRDDGKGAIKRPEDFFREFRNKELDFHYGLASTHEEDFVQAASDADYEIAEYVFMPALLF</sequence>
<feature type="region of interest" description="Disordered" evidence="1">
    <location>
        <begin position="28"/>
        <end position="49"/>
    </location>
</feature>
<evidence type="ECO:0000256" key="1">
    <source>
        <dbReference type="SAM" id="MobiDB-lite"/>
    </source>
</evidence>
<proteinExistence type="predicted"/>
<protein>
    <submittedName>
        <fullName evidence="2">Uncharacterized protein</fullName>
    </submittedName>
</protein>
<gene>
    <name evidence="2" type="ORF">GUJ93_ZPchr0010g8793</name>
</gene>
<comment type="caution">
    <text evidence="2">The sequence shown here is derived from an EMBL/GenBank/DDBJ whole genome shotgun (WGS) entry which is preliminary data.</text>
</comment>
<dbReference type="EMBL" id="JAAALK010000082">
    <property type="protein sequence ID" value="KAG8087799.1"/>
    <property type="molecule type" value="Genomic_DNA"/>
</dbReference>